<dbReference type="FunFam" id="1.20.140.10:FF:000002">
    <property type="entry name" value="Acyl-CoA dehydrogenase short/branched chain"/>
    <property type="match status" value="1"/>
</dbReference>
<dbReference type="Gene3D" id="2.40.110.10">
    <property type="entry name" value="Butyryl-CoA Dehydrogenase, subunit A, domain 2"/>
    <property type="match status" value="1"/>
</dbReference>
<evidence type="ECO:0000256" key="6">
    <source>
        <dbReference type="ARBA" id="ARBA00022827"/>
    </source>
</evidence>
<evidence type="ECO:0000256" key="3">
    <source>
        <dbReference type="ARBA" id="ARBA00009347"/>
    </source>
</evidence>
<evidence type="ECO:0000256" key="7">
    <source>
        <dbReference type="ARBA" id="ARBA00022832"/>
    </source>
</evidence>
<feature type="domain" description="Acyl-CoA dehydrogenase/oxidase C-terminal" evidence="14">
    <location>
        <begin position="255"/>
        <end position="402"/>
    </location>
</feature>
<dbReference type="Pfam" id="PF02770">
    <property type="entry name" value="Acyl-CoA_dh_M"/>
    <property type="match status" value="1"/>
</dbReference>
<evidence type="ECO:0000256" key="5">
    <source>
        <dbReference type="ARBA" id="ARBA00022630"/>
    </source>
</evidence>
<keyword evidence="9" id="KW-0443">Lipid metabolism</keyword>
<dbReference type="InterPro" id="IPR009100">
    <property type="entry name" value="AcylCoA_DH/oxidase_NM_dom_sf"/>
</dbReference>
<dbReference type="SUPFAM" id="SSF56645">
    <property type="entry name" value="Acyl-CoA dehydrogenase NM domain-like"/>
    <property type="match status" value="1"/>
</dbReference>
<evidence type="ECO:0000256" key="2">
    <source>
        <dbReference type="ARBA" id="ARBA00005198"/>
    </source>
</evidence>
<name>A0A058Z2C3_FONAL</name>
<dbReference type="InterPro" id="IPR036250">
    <property type="entry name" value="AcylCo_DH-like_C"/>
</dbReference>
<keyword evidence="5 13" id="KW-0285">Flavoprotein</keyword>
<evidence type="ECO:0000256" key="11">
    <source>
        <dbReference type="ARBA" id="ARBA00039036"/>
    </source>
</evidence>
<protein>
    <recommendedName>
        <fullName evidence="11">short-chain 2-methylacyl-CoA dehydrogenase</fullName>
        <ecNumber evidence="11">1.3.8.5</ecNumber>
    </recommendedName>
</protein>
<dbReference type="EC" id="1.3.8.5" evidence="11"/>
<evidence type="ECO:0000256" key="9">
    <source>
        <dbReference type="ARBA" id="ARBA00023098"/>
    </source>
</evidence>
<comment type="cofactor">
    <cofactor evidence="1 13">
        <name>FAD</name>
        <dbReference type="ChEBI" id="CHEBI:57692"/>
    </cofactor>
</comment>
<keyword evidence="7" id="KW-0276">Fatty acid metabolism</keyword>
<dbReference type="InterPro" id="IPR009075">
    <property type="entry name" value="AcylCo_DH/oxidase_C"/>
</dbReference>
<comment type="pathway">
    <text evidence="10">Amino-acid degradation; L-isoleucine degradation.</text>
</comment>
<feature type="domain" description="Acyl-CoA oxidase/dehydrogenase middle" evidence="15">
    <location>
        <begin position="141"/>
        <end position="243"/>
    </location>
</feature>
<dbReference type="GO" id="GO:0050660">
    <property type="term" value="F:flavin adenine dinucleotide binding"/>
    <property type="evidence" value="ECO:0007669"/>
    <property type="project" value="InterPro"/>
</dbReference>
<dbReference type="InterPro" id="IPR006091">
    <property type="entry name" value="Acyl-CoA_Oxase/DH_mid-dom"/>
</dbReference>
<reference evidence="17" key="1">
    <citation type="submission" date="2013-04" db="EMBL/GenBank/DDBJ databases">
        <title>The Genome Sequence of Fonticula alba ATCC 38817.</title>
        <authorList>
            <consortium name="The Broad Institute Genomics Platform"/>
            <person name="Russ C."/>
            <person name="Cuomo C."/>
            <person name="Burger G."/>
            <person name="Gray M.W."/>
            <person name="Holland P.W.H."/>
            <person name="King N."/>
            <person name="Lang F.B.F."/>
            <person name="Roger A.J."/>
            <person name="Ruiz-Trillo I."/>
            <person name="Brown M."/>
            <person name="Walker B."/>
            <person name="Young S."/>
            <person name="Zeng Q."/>
            <person name="Gargeya S."/>
            <person name="Fitzgerald M."/>
            <person name="Haas B."/>
            <person name="Abouelleil A."/>
            <person name="Allen A.W."/>
            <person name="Alvarado L."/>
            <person name="Arachchi H.M."/>
            <person name="Berlin A.M."/>
            <person name="Chapman S.B."/>
            <person name="Gainer-Dewar J."/>
            <person name="Goldberg J."/>
            <person name="Griggs A."/>
            <person name="Gujja S."/>
            <person name="Hansen M."/>
            <person name="Howarth C."/>
            <person name="Imamovic A."/>
            <person name="Ireland A."/>
            <person name="Larimer J."/>
            <person name="McCowan C."/>
            <person name="Murphy C."/>
            <person name="Pearson M."/>
            <person name="Poon T.W."/>
            <person name="Priest M."/>
            <person name="Roberts A."/>
            <person name="Saif S."/>
            <person name="Shea T."/>
            <person name="Sisk P."/>
            <person name="Sykes S."/>
            <person name="Wortman J."/>
            <person name="Nusbaum C."/>
            <person name="Birren B."/>
        </authorList>
    </citation>
    <scope>NUCLEOTIDE SEQUENCE [LARGE SCALE GENOMIC DNA]</scope>
    <source>
        <strain evidence="17">ATCC 38817</strain>
    </source>
</reference>
<keyword evidence="8 13" id="KW-0560">Oxidoreductase</keyword>
<evidence type="ECO:0000256" key="13">
    <source>
        <dbReference type="RuleBase" id="RU362125"/>
    </source>
</evidence>
<evidence type="ECO:0000256" key="12">
    <source>
        <dbReference type="ARBA" id="ARBA00048235"/>
    </source>
</evidence>
<dbReference type="GO" id="GO:0006631">
    <property type="term" value="P:fatty acid metabolic process"/>
    <property type="evidence" value="ECO:0007669"/>
    <property type="project" value="UniProtKB-KW"/>
</dbReference>
<dbReference type="GeneID" id="20529425"/>
<dbReference type="PANTHER" id="PTHR43884">
    <property type="entry name" value="ACYL-COA DEHYDROGENASE"/>
    <property type="match status" value="1"/>
</dbReference>
<evidence type="ECO:0000259" key="14">
    <source>
        <dbReference type="Pfam" id="PF00441"/>
    </source>
</evidence>
<dbReference type="Gene3D" id="1.20.140.10">
    <property type="entry name" value="Butyryl-CoA Dehydrogenase, subunit A, domain 3"/>
    <property type="match status" value="1"/>
</dbReference>
<proteinExistence type="inferred from homology"/>
<dbReference type="InterPro" id="IPR037069">
    <property type="entry name" value="AcylCoA_DH/ox_N_sf"/>
</dbReference>
<evidence type="ECO:0000256" key="4">
    <source>
        <dbReference type="ARBA" id="ARBA00011881"/>
    </source>
</evidence>
<dbReference type="eggNOG" id="KOG0139">
    <property type="taxonomic scope" value="Eukaryota"/>
</dbReference>
<organism evidence="17">
    <name type="scientific">Fonticula alba</name>
    <name type="common">Slime mold</name>
    <dbReference type="NCBI Taxonomy" id="691883"/>
    <lineage>
        <taxon>Eukaryota</taxon>
        <taxon>Rotosphaerida</taxon>
        <taxon>Fonticulaceae</taxon>
        <taxon>Fonticula</taxon>
    </lineage>
</organism>
<sequence length="409" mass="43886">MLSRSATSIAAAAVRAAGRPAASRALGTSAWANLNLVAPDSVQEPLSLFHLTESEQMIRDSTRRFAQDVIKPLVSEMDEQSTLSPTVLSGLFELGLARIDPAVSVVCDVQNTLVNTVFRKYASEDLQKRYLPRLATKAVGSFCLSEAGSGSDAFALRTRAVPQDPAAAPTATSYSLSGTKMWITNAGEADVFLVFANINPELGYRGITCFVVERDMPGVSVGPKEKKLGIRASSTCPVILENVVVPPENILGEVGRGYKIAIEILNEGRVGIGAQMLGLAQGALDATMPYLYERKQFGQFIGDMPLMQAQYAQAAVEIEGARLMVYNAARLCERGAPFVKEAAIAKLQASRVAESVASKCVEMAGGVGFTRDFPLEKFYRDAKIGAIYEGTSNIQLTTIAKILAAEYKQ</sequence>
<dbReference type="Pfam" id="PF02771">
    <property type="entry name" value="Acyl-CoA_dh_N"/>
    <property type="match status" value="1"/>
</dbReference>
<evidence type="ECO:0000256" key="1">
    <source>
        <dbReference type="ARBA" id="ARBA00001974"/>
    </source>
</evidence>
<dbReference type="InterPro" id="IPR046373">
    <property type="entry name" value="Acyl-CoA_Oxase/DH_mid-dom_sf"/>
</dbReference>
<evidence type="ECO:0000259" key="15">
    <source>
        <dbReference type="Pfam" id="PF02770"/>
    </source>
</evidence>
<dbReference type="PANTHER" id="PTHR43884:SF1">
    <property type="entry name" value="SHORT_BRANCHED CHAIN SPECIFIC ACYL-COA DEHYDROGENASE, MITOCHONDRIAL"/>
    <property type="match status" value="1"/>
</dbReference>
<dbReference type="InterPro" id="IPR013786">
    <property type="entry name" value="AcylCoA_DH/ox_N"/>
</dbReference>
<dbReference type="OMA" id="DAMFSYC"/>
<dbReference type="GO" id="GO:0005739">
    <property type="term" value="C:mitochondrion"/>
    <property type="evidence" value="ECO:0007669"/>
    <property type="project" value="TreeGrafter"/>
</dbReference>
<feature type="domain" description="Acyl-CoA dehydrogenase/oxidase N-terminal" evidence="16">
    <location>
        <begin position="52"/>
        <end position="99"/>
    </location>
</feature>
<keyword evidence="6 13" id="KW-0274">FAD</keyword>
<dbReference type="Proteomes" id="UP000030693">
    <property type="component" value="Unassembled WGS sequence"/>
</dbReference>
<dbReference type="InterPro" id="IPR006089">
    <property type="entry name" value="Acyl-CoA_DH_CS"/>
</dbReference>
<accession>A0A058Z2C3</accession>
<evidence type="ECO:0000313" key="18">
    <source>
        <dbReference type="Proteomes" id="UP000030693"/>
    </source>
</evidence>
<dbReference type="OrthoDB" id="10262177at2759"/>
<dbReference type="FunFam" id="2.40.110.10:FF:000001">
    <property type="entry name" value="Acyl-CoA dehydrogenase, mitochondrial"/>
    <property type="match status" value="1"/>
</dbReference>
<dbReference type="STRING" id="691883.A0A058Z2C3"/>
<gene>
    <name evidence="17" type="ORF">H696_04700</name>
</gene>
<evidence type="ECO:0000256" key="8">
    <source>
        <dbReference type="ARBA" id="ARBA00023002"/>
    </source>
</evidence>
<dbReference type="GO" id="GO:0003853">
    <property type="term" value="F:short-chain 2-methyl fatty acyl-CoA dehydrogenase activity"/>
    <property type="evidence" value="ECO:0007669"/>
    <property type="project" value="UniProtKB-EC"/>
</dbReference>
<evidence type="ECO:0000256" key="10">
    <source>
        <dbReference type="ARBA" id="ARBA00037895"/>
    </source>
</evidence>
<comment type="pathway">
    <text evidence="2">Lipid metabolism; mitochondrial fatty acid beta-oxidation.</text>
</comment>
<dbReference type="Gene3D" id="1.10.540.10">
    <property type="entry name" value="Acyl-CoA dehydrogenase/oxidase, N-terminal domain"/>
    <property type="match status" value="2"/>
</dbReference>
<dbReference type="PROSITE" id="PS00073">
    <property type="entry name" value="ACYL_COA_DH_2"/>
    <property type="match status" value="1"/>
</dbReference>
<dbReference type="Pfam" id="PF00441">
    <property type="entry name" value="Acyl-CoA_dh_1"/>
    <property type="match status" value="1"/>
</dbReference>
<evidence type="ECO:0000259" key="16">
    <source>
        <dbReference type="Pfam" id="PF02771"/>
    </source>
</evidence>
<dbReference type="SUPFAM" id="SSF47203">
    <property type="entry name" value="Acyl-CoA dehydrogenase C-terminal domain-like"/>
    <property type="match status" value="1"/>
</dbReference>
<comment type="subunit">
    <text evidence="4">Homotetramer.</text>
</comment>
<dbReference type="AlphaFoldDB" id="A0A058Z2C3"/>
<evidence type="ECO:0000313" key="17">
    <source>
        <dbReference type="EMBL" id="KCV68405.1"/>
    </source>
</evidence>
<comment type="catalytic activity">
    <reaction evidence="12">
        <text>2-methylbutanoyl-CoA + oxidized [electron-transfer flavoprotein] + H(+) = (2E)-2-methylbut-2-enoyl-CoA + reduced [electron-transfer flavoprotein]</text>
        <dbReference type="Rhea" id="RHEA:43780"/>
        <dbReference type="Rhea" id="RHEA-COMP:10685"/>
        <dbReference type="Rhea" id="RHEA-COMP:10686"/>
        <dbReference type="ChEBI" id="CHEBI:15378"/>
        <dbReference type="ChEBI" id="CHEBI:57336"/>
        <dbReference type="ChEBI" id="CHEBI:57337"/>
        <dbReference type="ChEBI" id="CHEBI:57692"/>
        <dbReference type="ChEBI" id="CHEBI:58307"/>
        <dbReference type="EC" id="1.3.8.5"/>
    </reaction>
    <physiologicalReaction direction="left-to-right" evidence="12">
        <dbReference type="Rhea" id="RHEA:43781"/>
    </physiologicalReaction>
</comment>
<keyword evidence="18" id="KW-1185">Reference proteome</keyword>
<comment type="similarity">
    <text evidence="3 13">Belongs to the acyl-CoA dehydrogenase family.</text>
</comment>
<dbReference type="RefSeq" id="XP_009496837.1">
    <property type="nucleotide sequence ID" value="XM_009498562.1"/>
</dbReference>
<dbReference type="PROSITE" id="PS00072">
    <property type="entry name" value="ACYL_COA_DH_1"/>
    <property type="match status" value="1"/>
</dbReference>
<dbReference type="EMBL" id="KB932208">
    <property type="protein sequence ID" value="KCV68405.1"/>
    <property type="molecule type" value="Genomic_DNA"/>
</dbReference>